<keyword evidence="5" id="KW-0175">Coiled coil</keyword>
<dbReference type="GO" id="GO:0080090">
    <property type="term" value="P:regulation of primary metabolic process"/>
    <property type="evidence" value="ECO:0007669"/>
    <property type="project" value="UniProtKB-ARBA"/>
</dbReference>
<dbReference type="PROSITE" id="PS50888">
    <property type="entry name" value="BHLH"/>
    <property type="match status" value="1"/>
</dbReference>
<evidence type="ECO:0000259" key="7">
    <source>
        <dbReference type="PROSITE" id="PS50888"/>
    </source>
</evidence>
<dbReference type="Gene3D" id="4.10.280.10">
    <property type="entry name" value="Helix-loop-helix DNA-binding domain"/>
    <property type="match status" value="1"/>
</dbReference>
<evidence type="ECO:0000256" key="4">
    <source>
        <dbReference type="ARBA" id="ARBA00023242"/>
    </source>
</evidence>
<dbReference type="EMBL" id="CP144693">
    <property type="protein sequence ID" value="WVZ01245.1"/>
    <property type="molecule type" value="Genomic_DNA"/>
</dbReference>
<dbReference type="Pfam" id="PF22754">
    <property type="entry name" value="bHLH-TF_ACT-like_plant"/>
    <property type="match status" value="1"/>
</dbReference>
<dbReference type="InterPro" id="IPR036638">
    <property type="entry name" value="HLH_DNA-bd_sf"/>
</dbReference>
<dbReference type="GO" id="GO:0046983">
    <property type="term" value="F:protein dimerization activity"/>
    <property type="evidence" value="ECO:0007669"/>
    <property type="project" value="InterPro"/>
</dbReference>
<keyword evidence="9" id="KW-1185">Reference proteome</keyword>
<proteinExistence type="predicted"/>
<feature type="domain" description="BHLH" evidence="7">
    <location>
        <begin position="136"/>
        <end position="250"/>
    </location>
</feature>
<reference evidence="8 9" key="1">
    <citation type="journal article" date="2023" name="Life. Sci Alliance">
        <title>Evolutionary insights into 3D genome organization and epigenetic landscape of Vigna mungo.</title>
        <authorList>
            <person name="Junaid A."/>
            <person name="Singh B."/>
            <person name="Bhatia S."/>
        </authorList>
    </citation>
    <scope>NUCLEOTIDE SEQUENCE [LARGE SCALE GENOMIC DNA]</scope>
    <source>
        <strain evidence="8">Urdbean</strain>
    </source>
</reference>
<keyword evidence="2" id="KW-0805">Transcription regulation</keyword>
<protein>
    <recommendedName>
        <fullName evidence="7">BHLH domain-containing protein</fullName>
    </recommendedName>
</protein>
<keyword evidence="3" id="KW-0804">Transcription</keyword>
<dbReference type="PANTHER" id="PTHR45959">
    <property type="entry name" value="BHLH TRANSCRIPTION FACTOR"/>
    <property type="match status" value="1"/>
</dbReference>
<dbReference type="Proteomes" id="UP001374535">
    <property type="component" value="Chromosome 8"/>
</dbReference>
<sequence>MEENQWGKLSSHMEMEDEVLNECLCQTKPFDEEFLRDILQQPQEGAAPDLNSFGETSCVVRAGGGDKLMMKNSNSSMMNLCGENKNKATTSPTTYVLSFDKSDDPHSVSAWKDVSHNLPLSSTRTNQGTRKTRSASESMDHIMSERKRRQELTRKFIALASTIPGLKKSETVGSSILEGTSDRVVRVNRGICSCHRKGKNSTMKLLKPVRVVVAQDNDMWYETMDAENSGSWKMDKAHVLREALNYVKQLKERVQVLEEDIQKNGAESSITITRSHLCIDDTNSDEWYGSNEAVPAEVEARVLGKQMLIKIHCGKQKGILLKILSQLERLHLLISTSNVLPLGSTIDITIIAQMGDEYKMVVKDLVKELRQVAMMKSCVSQ</sequence>
<evidence type="ECO:0000256" key="5">
    <source>
        <dbReference type="SAM" id="Coils"/>
    </source>
</evidence>
<dbReference type="PANTHER" id="PTHR45959:SF27">
    <property type="entry name" value="HELIX LOOP HELIX DNA-BINDING DOMAIN PROTEIN"/>
    <property type="match status" value="1"/>
</dbReference>
<feature type="coiled-coil region" evidence="5">
    <location>
        <begin position="240"/>
        <end position="267"/>
    </location>
</feature>
<evidence type="ECO:0000256" key="2">
    <source>
        <dbReference type="ARBA" id="ARBA00023015"/>
    </source>
</evidence>
<evidence type="ECO:0000313" key="9">
    <source>
        <dbReference type="Proteomes" id="UP001374535"/>
    </source>
</evidence>
<organism evidence="8 9">
    <name type="scientific">Vigna mungo</name>
    <name type="common">Black gram</name>
    <name type="synonym">Phaseolus mungo</name>
    <dbReference type="NCBI Taxonomy" id="3915"/>
    <lineage>
        <taxon>Eukaryota</taxon>
        <taxon>Viridiplantae</taxon>
        <taxon>Streptophyta</taxon>
        <taxon>Embryophyta</taxon>
        <taxon>Tracheophyta</taxon>
        <taxon>Spermatophyta</taxon>
        <taxon>Magnoliopsida</taxon>
        <taxon>eudicotyledons</taxon>
        <taxon>Gunneridae</taxon>
        <taxon>Pentapetalae</taxon>
        <taxon>rosids</taxon>
        <taxon>fabids</taxon>
        <taxon>Fabales</taxon>
        <taxon>Fabaceae</taxon>
        <taxon>Papilionoideae</taxon>
        <taxon>50 kb inversion clade</taxon>
        <taxon>NPAAA clade</taxon>
        <taxon>indigoferoid/millettioid clade</taxon>
        <taxon>Phaseoleae</taxon>
        <taxon>Vigna</taxon>
    </lineage>
</organism>
<feature type="region of interest" description="Disordered" evidence="6">
    <location>
        <begin position="119"/>
        <end position="142"/>
    </location>
</feature>
<name>A0AAQ3N0H3_VIGMU</name>
<keyword evidence="4" id="KW-0539">Nucleus</keyword>
<dbReference type="InterPro" id="IPR011598">
    <property type="entry name" value="bHLH_dom"/>
</dbReference>
<dbReference type="SUPFAM" id="SSF47459">
    <property type="entry name" value="HLH, helix-loop-helix DNA-binding domain"/>
    <property type="match status" value="1"/>
</dbReference>
<accession>A0AAQ3N0H3</accession>
<comment type="subcellular location">
    <subcellularLocation>
        <location evidence="1">Nucleus</location>
    </subcellularLocation>
</comment>
<evidence type="ECO:0000256" key="6">
    <source>
        <dbReference type="SAM" id="MobiDB-lite"/>
    </source>
</evidence>
<evidence type="ECO:0000313" key="8">
    <source>
        <dbReference type="EMBL" id="WVZ01245.1"/>
    </source>
</evidence>
<dbReference type="AlphaFoldDB" id="A0AAQ3N0H3"/>
<dbReference type="GO" id="GO:0005634">
    <property type="term" value="C:nucleus"/>
    <property type="evidence" value="ECO:0007669"/>
    <property type="project" value="UniProtKB-SubCell"/>
</dbReference>
<dbReference type="InterPro" id="IPR052610">
    <property type="entry name" value="bHLH_transcription_regulator"/>
</dbReference>
<dbReference type="InterPro" id="IPR054502">
    <property type="entry name" value="bHLH-TF_ACT-like_plant"/>
</dbReference>
<gene>
    <name evidence="8" type="ORF">V8G54_027314</name>
</gene>
<evidence type="ECO:0000256" key="3">
    <source>
        <dbReference type="ARBA" id="ARBA00023163"/>
    </source>
</evidence>
<feature type="compositionally biased region" description="Polar residues" evidence="6">
    <location>
        <begin position="119"/>
        <end position="129"/>
    </location>
</feature>
<evidence type="ECO:0000256" key="1">
    <source>
        <dbReference type="ARBA" id="ARBA00004123"/>
    </source>
</evidence>
<dbReference type="SMART" id="SM00353">
    <property type="entry name" value="HLH"/>
    <property type="match status" value="1"/>
</dbReference>